<accession>A0A1C7M9N8</accession>
<comment type="caution">
    <text evidence="2">The sequence shown here is derived from an EMBL/GenBank/DDBJ whole genome shotgun (WGS) entry which is preliminary data.</text>
</comment>
<name>A0A1C7M9N8_GRIFR</name>
<dbReference type="AlphaFoldDB" id="A0A1C7M9N8"/>
<evidence type="ECO:0000313" key="2">
    <source>
        <dbReference type="EMBL" id="OBZ73633.1"/>
    </source>
</evidence>
<evidence type="ECO:0000256" key="1">
    <source>
        <dbReference type="SAM" id="MobiDB-lite"/>
    </source>
</evidence>
<keyword evidence="3" id="KW-1185">Reference proteome</keyword>
<feature type="region of interest" description="Disordered" evidence="1">
    <location>
        <begin position="94"/>
        <end position="194"/>
    </location>
</feature>
<dbReference type="Proteomes" id="UP000092993">
    <property type="component" value="Unassembled WGS sequence"/>
</dbReference>
<sequence length="194" mass="20754">MRLHQHQPPWWHLGHPLPGLPDGETHGFTHDPRLLPREAEPAQQILMLANSPDSPPSRMDALAEEDEEYGPDASPTPAPVAVVAPAPVKSLAEELGIIEDDDNPMLDKRVGQRPGKNSQTTHSDAPRPTAKEKGKGRAQAEPTAPSRARAGGHWRRRTLSGQNSRTLAPSSGSGAKAAATAQDVRKVAKVASNL</sequence>
<feature type="region of interest" description="Disordered" evidence="1">
    <location>
        <begin position="48"/>
        <end position="82"/>
    </location>
</feature>
<gene>
    <name evidence="2" type="ORF">A0H81_06406</name>
</gene>
<dbReference type="EMBL" id="LUGG01000006">
    <property type="protein sequence ID" value="OBZ73633.1"/>
    <property type="molecule type" value="Genomic_DNA"/>
</dbReference>
<protein>
    <submittedName>
        <fullName evidence="2">Uncharacterized protein</fullName>
    </submittedName>
</protein>
<reference evidence="2 3" key="1">
    <citation type="submission" date="2016-03" db="EMBL/GenBank/DDBJ databases">
        <title>Whole genome sequencing of Grifola frondosa 9006-11.</title>
        <authorList>
            <person name="Min B."/>
            <person name="Park H."/>
            <person name="Kim J.-G."/>
            <person name="Cho H."/>
            <person name="Oh Y.-L."/>
            <person name="Kong W.-S."/>
            <person name="Choi I.-G."/>
        </authorList>
    </citation>
    <scope>NUCLEOTIDE SEQUENCE [LARGE SCALE GENOMIC DNA]</scope>
    <source>
        <strain evidence="2 3">9006-11</strain>
    </source>
</reference>
<feature type="compositionally biased region" description="Low complexity" evidence="1">
    <location>
        <begin position="168"/>
        <end position="181"/>
    </location>
</feature>
<evidence type="ECO:0000313" key="3">
    <source>
        <dbReference type="Proteomes" id="UP000092993"/>
    </source>
</evidence>
<organism evidence="2 3">
    <name type="scientific">Grifola frondosa</name>
    <name type="common">Maitake</name>
    <name type="synonym">Polyporus frondosus</name>
    <dbReference type="NCBI Taxonomy" id="5627"/>
    <lineage>
        <taxon>Eukaryota</taxon>
        <taxon>Fungi</taxon>
        <taxon>Dikarya</taxon>
        <taxon>Basidiomycota</taxon>
        <taxon>Agaricomycotina</taxon>
        <taxon>Agaricomycetes</taxon>
        <taxon>Polyporales</taxon>
        <taxon>Grifolaceae</taxon>
        <taxon>Grifola</taxon>
    </lineage>
</organism>
<proteinExistence type="predicted"/>